<dbReference type="RefSeq" id="WP_274270457.1">
    <property type="nucleotide sequence ID" value="NZ_JAOSLC020000003.1"/>
</dbReference>
<sequence length="578" mass="63767">MFLSTNGQSFLKKKELKAYKCGYVHKESVFGKLKPMKLISKAVGGLLKVRPKSNLKDVALGINYASGLAPRNQLDYATKTPGWETCGEGVSLVFFNYNGIGFADTDGDVKLNGTKLEKAGMGTYFQGFSPDKRGTQVVEITSSNGDKVNVVLDPVAPLKIISVNGVKKGGDIIIDGTEDVVIELEGGDTDLDSELYVDIVISAMSLKVNSNLIPSKATNTITIPKESFKNFENSPLPIVKKNTLSVIRTKHQMIYNTDIGVIQKTGTFSDFTPILVKGDIVGGNLISNSFSKDKNTKASGKFKTIEGEYNVNIVKANPYMNPPIKMMKNIGISSFVVRGNLHKEKTTVSTSSKTNFNIKTTTTTTTTIKKWFPKLTDNSWQAFVDKLYDEFKSNLNQLGVNVVSVNDVINAKAYKDMKPIKDTVTSTFIEKGAYGTKRLIRTGALDYIKDIKTTFPADYTNEKIIQQLKLDGLIAVTIDLDFDLKTSGLNPIVKIVAFAPNVSYRMAGQYFQMDFSTKAKSLEEAGKYNALGGGPEDAVYNIIKGKELFNAFKLAMDELKRGEKENPAYHRIWKDRMN</sequence>
<organism evidence="1 2">
    <name type="scientific">Polaribacter ponticola</name>
    <dbReference type="NCBI Taxonomy" id="2978475"/>
    <lineage>
        <taxon>Bacteria</taxon>
        <taxon>Pseudomonadati</taxon>
        <taxon>Bacteroidota</taxon>
        <taxon>Flavobacteriia</taxon>
        <taxon>Flavobacteriales</taxon>
        <taxon>Flavobacteriaceae</taxon>
    </lineage>
</organism>
<accession>A0ABT5SAW4</accession>
<proteinExistence type="predicted"/>
<keyword evidence="2" id="KW-1185">Reference proteome</keyword>
<evidence type="ECO:0000313" key="2">
    <source>
        <dbReference type="Proteomes" id="UP001151478"/>
    </source>
</evidence>
<dbReference type="EMBL" id="JAOSLC020000003">
    <property type="protein sequence ID" value="MDD7915233.1"/>
    <property type="molecule type" value="Genomic_DNA"/>
</dbReference>
<gene>
    <name evidence="1" type="ORF">N5A56_012770</name>
</gene>
<evidence type="ECO:0000313" key="1">
    <source>
        <dbReference type="EMBL" id="MDD7915233.1"/>
    </source>
</evidence>
<name>A0ABT5SAW4_9FLAO</name>
<comment type="caution">
    <text evidence="1">The sequence shown here is derived from an EMBL/GenBank/DDBJ whole genome shotgun (WGS) entry which is preliminary data.</text>
</comment>
<reference evidence="1" key="1">
    <citation type="submission" date="2023-02" db="EMBL/GenBank/DDBJ databases">
        <title>Polaribacter ponticola sp. nov., isolated from seawater.</title>
        <authorList>
            <person name="Baek J.H."/>
            <person name="Kim J.M."/>
            <person name="Choi D.G."/>
            <person name="Jeon C.O."/>
        </authorList>
    </citation>
    <scope>NUCLEOTIDE SEQUENCE</scope>
    <source>
        <strain evidence="1">MSW5</strain>
    </source>
</reference>
<protein>
    <submittedName>
        <fullName evidence="1">Uncharacterized protein</fullName>
    </submittedName>
</protein>
<dbReference type="Proteomes" id="UP001151478">
    <property type="component" value="Unassembled WGS sequence"/>
</dbReference>